<proteinExistence type="inferred from homology"/>
<feature type="transmembrane region" description="Helical" evidence="8">
    <location>
        <begin position="553"/>
        <end position="574"/>
    </location>
</feature>
<dbReference type="RefSeq" id="WP_344106598.1">
    <property type="nucleotide sequence ID" value="NZ_BAAANL010000013.1"/>
</dbReference>
<feature type="region of interest" description="Disordered" evidence="9">
    <location>
        <begin position="1"/>
        <end position="24"/>
    </location>
</feature>
<feature type="transmembrane region" description="Helical" evidence="8">
    <location>
        <begin position="380"/>
        <end position="398"/>
    </location>
</feature>
<evidence type="ECO:0000256" key="6">
    <source>
        <dbReference type="ARBA" id="ARBA00022989"/>
    </source>
</evidence>
<keyword evidence="12" id="KW-1185">Reference proteome</keyword>
<dbReference type="InterPro" id="IPR035906">
    <property type="entry name" value="MetI-like_sf"/>
</dbReference>
<feature type="domain" description="ABC transmembrane type-1" evidence="10">
    <location>
        <begin position="373"/>
        <end position="574"/>
    </location>
</feature>
<feature type="transmembrane region" description="Helical" evidence="8">
    <location>
        <begin position="217"/>
        <end position="244"/>
    </location>
</feature>
<evidence type="ECO:0000313" key="11">
    <source>
        <dbReference type="EMBL" id="GAA1876491.1"/>
    </source>
</evidence>
<evidence type="ECO:0000256" key="8">
    <source>
        <dbReference type="RuleBase" id="RU363032"/>
    </source>
</evidence>
<dbReference type="PANTHER" id="PTHR43357:SF4">
    <property type="entry name" value="INNER MEMBRANE ABC TRANSPORTER PERMEASE PROTEIN YDCV"/>
    <property type="match status" value="1"/>
</dbReference>
<evidence type="ECO:0000256" key="7">
    <source>
        <dbReference type="ARBA" id="ARBA00023136"/>
    </source>
</evidence>
<evidence type="ECO:0000256" key="3">
    <source>
        <dbReference type="ARBA" id="ARBA00022475"/>
    </source>
</evidence>
<feature type="transmembrane region" description="Helical" evidence="8">
    <location>
        <begin position="455"/>
        <end position="474"/>
    </location>
</feature>
<comment type="subcellular location">
    <subcellularLocation>
        <location evidence="1">Cell inner membrane</location>
        <topology evidence="1">Multi-pass membrane protein</topology>
    </subcellularLocation>
    <subcellularLocation>
        <location evidence="8">Cell membrane</location>
        <topology evidence="8">Multi-pass membrane protein</topology>
    </subcellularLocation>
</comment>
<feature type="transmembrane region" description="Helical" evidence="8">
    <location>
        <begin position="264"/>
        <end position="286"/>
    </location>
</feature>
<dbReference type="Proteomes" id="UP001501094">
    <property type="component" value="Unassembled WGS sequence"/>
</dbReference>
<evidence type="ECO:0000256" key="5">
    <source>
        <dbReference type="ARBA" id="ARBA00022692"/>
    </source>
</evidence>
<dbReference type="EMBL" id="BAAANL010000013">
    <property type="protein sequence ID" value="GAA1876491.1"/>
    <property type="molecule type" value="Genomic_DNA"/>
</dbReference>
<feature type="transmembrane region" description="Helical" evidence="8">
    <location>
        <begin position="507"/>
        <end position="530"/>
    </location>
</feature>
<feature type="transmembrane region" description="Helical" evidence="8">
    <location>
        <begin position="315"/>
        <end position="338"/>
    </location>
</feature>
<feature type="transmembrane region" description="Helical" evidence="8">
    <location>
        <begin position="33"/>
        <end position="56"/>
    </location>
</feature>
<keyword evidence="7 8" id="KW-0472">Membrane</keyword>
<accession>A0ABP5A0J7</accession>
<dbReference type="InterPro" id="IPR000515">
    <property type="entry name" value="MetI-like"/>
</dbReference>
<evidence type="ECO:0000313" key="12">
    <source>
        <dbReference type="Proteomes" id="UP001501094"/>
    </source>
</evidence>
<dbReference type="PANTHER" id="PTHR43357">
    <property type="entry name" value="INNER MEMBRANE ABC TRANSPORTER PERMEASE PROTEIN YDCV"/>
    <property type="match status" value="1"/>
</dbReference>
<comment type="caution">
    <text evidence="11">The sequence shown here is derived from an EMBL/GenBank/DDBJ whole genome shotgun (WGS) entry which is preliminary data.</text>
</comment>
<reference evidence="12" key="1">
    <citation type="journal article" date="2019" name="Int. J. Syst. Evol. Microbiol.">
        <title>The Global Catalogue of Microorganisms (GCM) 10K type strain sequencing project: providing services to taxonomists for standard genome sequencing and annotation.</title>
        <authorList>
            <consortium name="The Broad Institute Genomics Platform"/>
            <consortium name="The Broad Institute Genome Sequencing Center for Infectious Disease"/>
            <person name="Wu L."/>
            <person name="Ma J."/>
        </authorList>
    </citation>
    <scope>NUCLEOTIDE SEQUENCE [LARGE SCALE GENOMIC DNA]</scope>
    <source>
        <strain evidence="12">JCM 14326</strain>
    </source>
</reference>
<feature type="compositionally biased region" description="Basic and acidic residues" evidence="9">
    <location>
        <begin position="1"/>
        <end position="10"/>
    </location>
</feature>
<evidence type="ECO:0000259" key="10">
    <source>
        <dbReference type="PROSITE" id="PS50928"/>
    </source>
</evidence>
<keyword evidence="2 8" id="KW-0813">Transport</keyword>
<name>A0ABP5A0J7_9MICO</name>
<dbReference type="PROSITE" id="PS50928">
    <property type="entry name" value="ABC_TM1"/>
    <property type="match status" value="2"/>
</dbReference>
<dbReference type="Pfam" id="PF00528">
    <property type="entry name" value="BPD_transp_1"/>
    <property type="match status" value="2"/>
</dbReference>
<feature type="transmembrane region" description="Helical" evidence="8">
    <location>
        <begin position="94"/>
        <end position="116"/>
    </location>
</feature>
<evidence type="ECO:0000256" key="9">
    <source>
        <dbReference type="SAM" id="MobiDB-lite"/>
    </source>
</evidence>
<dbReference type="CDD" id="cd06261">
    <property type="entry name" value="TM_PBP2"/>
    <property type="match status" value="2"/>
</dbReference>
<evidence type="ECO:0000256" key="2">
    <source>
        <dbReference type="ARBA" id="ARBA00022448"/>
    </source>
</evidence>
<keyword evidence="4" id="KW-0997">Cell inner membrane</keyword>
<organism evidence="11 12">
    <name type="scientific">Myceligenerans crystallogenes</name>
    <dbReference type="NCBI Taxonomy" id="316335"/>
    <lineage>
        <taxon>Bacteria</taxon>
        <taxon>Bacillati</taxon>
        <taxon>Actinomycetota</taxon>
        <taxon>Actinomycetes</taxon>
        <taxon>Micrococcales</taxon>
        <taxon>Promicromonosporaceae</taxon>
        <taxon>Myceligenerans</taxon>
    </lineage>
</organism>
<sequence length="586" mass="60563">MSVRKPREVPDPGGSRALAGRDGTAGSVTGRQLVVAACWGAAVLVPLLFLGLFFAWPVAALVARGFVADGALDLSGFTEVLSRPRTWRLVGLTLAQSALGTVISVAAGLPVAFLLYRRTFPGRTFLRGLVTVPFVLPTVVVGVAFRNLFVSGGVLGFLGLEETLGGIVVALVFFNLAVVVRTVGGLWERLDPRAAEAAAALGAAPARVWRTVTLPALAPAIISAASVVFLFCATAFGVVMVLGGPRYGTVETEIWSRTKDFLDLRSAAVLSILQLVVVSVALALAARGRSRREQALHLVGERSAARPLRRSPGDAAVVSITAVVVGGLILLPLGGLALRSFQGPDGAFGLANYVALGTTGERDALTVTVWEALGNSLSTAAWACGIAVVVGGLVALIGSRRPRAPGARRAVSLLDGLFMLPLGVSAVTVGFGFLVTLDQPLGIQYDLRTSAALVPIAQSVVAVPLVVRTVLPVLRAIDPRLREVAGTLGASPGAVLRTVDLPLAARSLGLAIGFAFAVSLGEFGATSFLVRPDADTLPVVIFRLIGRPGAENYGMALAASVVLAVVTATVMMLAERLRGDDGGGEF</sequence>
<feature type="domain" description="ABC transmembrane type-1" evidence="10">
    <location>
        <begin position="90"/>
        <end position="286"/>
    </location>
</feature>
<gene>
    <name evidence="11" type="ORF">GCM10009751_40400</name>
</gene>
<feature type="transmembrane region" description="Helical" evidence="8">
    <location>
        <begin position="164"/>
        <end position="183"/>
    </location>
</feature>
<keyword evidence="5 8" id="KW-0812">Transmembrane</keyword>
<evidence type="ECO:0000256" key="1">
    <source>
        <dbReference type="ARBA" id="ARBA00004429"/>
    </source>
</evidence>
<feature type="transmembrane region" description="Helical" evidence="8">
    <location>
        <begin position="410"/>
        <end position="435"/>
    </location>
</feature>
<feature type="transmembrane region" description="Helical" evidence="8">
    <location>
        <begin position="128"/>
        <end position="149"/>
    </location>
</feature>
<keyword evidence="6 8" id="KW-1133">Transmembrane helix</keyword>
<dbReference type="SUPFAM" id="SSF161098">
    <property type="entry name" value="MetI-like"/>
    <property type="match status" value="2"/>
</dbReference>
<keyword evidence="3" id="KW-1003">Cell membrane</keyword>
<comment type="similarity">
    <text evidence="8">Belongs to the binding-protein-dependent transport system permease family.</text>
</comment>
<protein>
    <submittedName>
        <fullName evidence="11">Iron ABC transporter permease</fullName>
    </submittedName>
</protein>
<dbReference type="Gene3D" id="1.10.3720.10">
    <property type="entry name" value="MetI-like"/>
    <property type="match status" value="2"/>
</dbReference>
<evidence type="ECO:0000256" key="4">
    <source>
        <dbReference type="ARBA" id="ARBA00022519"/>
    </source>
</evidence>